<evidence type="ECO:0000313" key="3">
    <source>
        <dbReference type="Proteomes" id="UP000319212"/>
    </source>
</evidence>
<keyword evidence="1" id="KW-1133">Transmembrane helix</keyword>
<dbReference type="OrthoDB" id="9157092at2"/>
<name>A0A502DMC4_9BURK</name>
<organism evidence="2 3">
    <name type="scientific">Variovorax guangxiensis</name>
    <dbReference type="NCBI Taxonomy" id="1775474"/>
    <lineage>
        <taxon>Bacteria</taxon>
        <taxon>Pseudomonadati</taxon>
        <taxon>Pseudomonadota</taxon>
        <taxon>Betaproteobacteria</taxon>
        <taxon>Burkholderiales</taxon>
        <taxon>Comamonadaceae</taxon>
        <taxon>Variovorax</taxon>
    </lineage>
</organism>
<feature type="transmembrane region" description="Helical" evidence="1">
    <location>
        <begin position="20"/>
        <end position="40"/>
    </location>
</feature>
<proteinExistence type="predicted"/>
<accession>A0A502DMC4</accession>
<evidence type="ECO:0000256" key="1">
    <source>
        <dbReference type="SAM" id="Phobius"/>
    </source>
</evidence>
<sequence length="162" mass="17105">MHTPPAVSFPAGRSRSADRLLLVLWGLGAGCAGVAISQLGAAGARAALLASSVLCAGLACWQFRQKLAPGVLRFDGQHWSLTSGRSHASPAGRAQVGLDLQFLMLVRLVAPQGVTRWLWLERRADPARWPDLRRAVYSRAPTTSAVGVTADAATLGVPSSLR</sequence>
<dbReference type="EMBL" id="RCZI01000004">
    <property type="protein sequence ID" value="TPG25882.1"/>
    <property type="molecule type" value="Genomic_DNA"/>
</dbReference>
<keyword evidence="1" id="KW-0812">Transmembrane</keyword>
<evidence type="ECO:0000313" key="2">
    <source>
        <dbReference type="EMBL" id="TPG25882.1"/>
    </source>
</evidence>
<reference evidence="2 3" key="1">
    <citation type="journal article" date="2019" name="Environ. Microbiol.">
        <title>Species interactions and distinct microbial communities in high Arctic permafrost affected cryosols are associated with the CH4 and CO2 gas fluxes.</title>
        <authorList>
            <person name="Altshuler I."/>
            <person name="Hamel J."/>
            <person name="Turney S."/>
            <person name="Magnuson E."/>
            <person name="Levesque R."/>
            <person name="Greer C."/>
            <person name="Whyte L.G."/>
        </authorList>
    </citation>
    <scope>NUCLEOTIDE SEQUENCE [LARGE SCALE GENOMIC DNA]</scope>
    <source>
        <strain evidence="2 3">S06.C</strain>
    </source>
</reference>
<dbReference type="AlphaFoldDB" id="A0A502DMC4"/>
<comment type="caution">
    <text evidence="2">The sequence shown here is derived from an EMBL/GenBank/DDBJ whole genome shotgun (WGS) entry which is preliminary data.</text>
</comment>
<dbReference type="Proteomes" id="UP000319212">
    <property type="component" value="Unassembled WGS sequence"/>
</dbReference>
<keyword evidence="1" id="KW-0472">Membrane</keyword>
<protein>
    <recommendedName>
        <fullName evidence="4">Toxin CptA</fullName>
    </recommendedName>
</protein>
<gene>
    <name evidence="2" type="ORF">EAH82_15830</name>
</gene>
<evidence type="ECO:0008006" key="4">
    <source>
        <dbReference type="Google" id="ProtNLM"/>
    </source>
</evidence>